<dbReference type="PANTHER" id="PTHR43124">
    <property type="entry name" value="PURINE EFFLUX PUMP PBUE"/>
    <property type="match status" value="1"/>
</dbReference>
<keyword evidence="5 6" id="KW-0472">Membrane</keyword>
<dbReference type="GO" id="GO:0005886">
    <property type="term" value="C:plasma membrane"/>
    <property type="evidence" value="ECO:0007669"/>
    <property type="project" value="UniProtKB-SubCell"/>
</dbReference>
<feature type="transmembrane region" description="Helical" evidence="6">
    <location>
        <begin position="218"/>
        <end position="241"/>
    </location>
</feature>
<comment type="subcellular location">
    <subcellularLocation>
        <location evidence="1">Cell membrane</location>
        <topology evidence="1">Multi-pass membrane protein</topology>
    </subcellularLocation>
</comment>
<keyword evidence="2" id="KW-1003">Cell membrane</keyword>
<keyword evidence="9" id="KW-1185">Reference proteome</keyword>
<dbReference type="AlphaFoldDB" id="A4XF87"/>
<feature type="transmembrane region" description="Helical" evidence="6">
    <location>
        <begin position="147"/>
        <end position="169"/>
    </location>
</feature>
<evidence type="ECO:0000256" key="6">
    <source>
        <dbReference type="SAM" id="Phobius"/>
    </source>
</evidence>
<geneLocation type="plasmid" evidence="8 9">
    <name>pNL2</name>
</geneLocation>
<dbReference type="EMBL" id="CP000677">
    <property type="protein sequence ID" value="ABP64598.1"/>
    <property type="molecule type" value="Genomic_DNA"/>
</dbReference>
<dbReference type="InterPro" id="IPR020846">
    <property type="entry name" value="MFS_dom"/>
</dbReference>
<proteinExistence type="predicted"/>
<feature type="transmembrane region" description="Helical" evidence="6">
    <location>
        <begin position="338"/>
        <end position="356"/>
    </location>
</feature>
<dbReference type="GO" id="GO:0022857">
    <property type="term" value="F:transmembrane transporter activity"/>
    <property type="evidence" value="ECO:0007669"/>
    <property type="project" value="InterPro"/>
</dbReference>
<evidence type="ECO:0000256" key="5">
    <source>
        <dbReference type="ARBA" id="ARBA00023136"/>
    </source>
</evidence>
<keyword evidence="4 6" id="KW-1133">Transmembrane helix</keyword>
<feature type="transmembrane region" description="Helical" evidence="6">
    <location>
        <begin position="253"/>
        <end position="272"/>
    </location>
</feature>
<dbReference type="SUPFAM" id="SSF103473">
    <property type="entry name" value="MFS general substrate transporter"/>
    <property type="match status" value="1"/>
</dbReference>
<dbReference type="Proteomes" id="UP000009134">
    <property type="component" value="Plasmid pNL2"/>
</dbReference>
<feature type="transmembrane region" description="Helical" evidence="6">
    <location>
        <begin position="89"/>
        <end position="108"/>
    </location>
</feature>
<dbReference type="PANTHER" id="PTHR43124:SF3">
    <property type="entry name" value="CHLORAMPHENICOL EFFLUX PUMP RV0191"/>
    <property type="match status" value="1"/>
</dbReference>
<dbReference type="PROSITE" id="PS50850">
    <property type="entry name" value="MFS"/>
    <property type="match status" value="1"/>
</dbReference>
<evidence type="ECO:0000313" key="9">
    <source>
        <dbReference type="Proteomes" id="UP000009134"/>
    </source>
</evidence>
<reference evidence="8 9" key="1">
    <citation type="submission" date="2007-04" db="EMBL/GenBank/DDBJ databases">
        <title>Complete sequence of plasmid pNL2 of Novosphingobium aromaticivorans DSM 12444.</title>
        <authorList>
            <consortium name="US DOE Joint Genome Institute"/>
            <person name="Copeland A."/>
            <person name="Lucas S."/>
            <person name="Lapidus A."/>
            <person name="Barry K."/>
            <person name="Detter J.C."/>
            <person name="Glavina del Rio T."/>
            <person name="Hammon N."/>
            <person name="Israni S."/>
            <person name="Dalin E."/>
            <person name="Tice H."/>
            <person name="Pitluck S."/>
            <person name="Chertkov O."/>
            <person name="Han C."/>
            <person name="Thomson S."/>
            <person name="Schmutz J."/>
            <person name="Larimer F."/>
            <person name="Land M."/>
            <person name="Kyrpides N."/>
            <person name="Ivanova N."/>
            <person name="Fredrickson J."/>
            <person name="Romine M.F."/>
            <person name="Richardson P."/>
        </authorList>
    </citation>
    <scope>NUCLEOTIDE SEQUENCE [LARGE SCALE GENOMIC DNA]</scope>
    <source>
        <strain evidence="9">ATCC 700278 / DSM 12444 / CCUG 56034 / CIP 105152 / NBRC 16084 / F199</strain>
        <plasmid evidence="8 9">pNL2</plasmid>
    </source>
</reference>
<gene>
    <name evidence="8" type="ordered locus">Saro_3739</name>
</gene>
<dbReference type="HOGENOM" id="CLU_001265_10_6_5"/>
<evidence type="ECO:0000256" key="3">
    <source>
        <dbReference type="ARBA" id="ARBA00022692"/>
    </source>
</evidence>
<dbReference type="Gene3D" id="1.20.1250.20">
    <property type="entry name" value="MFS general substrate transporter like domains"/>
    <property type="match status" value="1"/>
</dbReference>
<feature type="transmembrane region" description="Helical" evidence="6">
    <location>
        <begin position="114"/>
        <end position="135"/>
    </location>
</feature>
<keyword evidence="8" id="KW-0614">Plasmid</keyword>
<feature type="transmembrane region" description="Helical" evidence="6">
    <location>
        <begin position="308"/>
        <end position="331"/>
    </location>
</feature>
<feature type="transmembrane region" description="Helical" evidence="6">
    <location>
        <begin position="284"/>
        <end position="302"/>
    </location>
</feature>
<evidence type="ECO:0000256" key="4">
    <source>
        <dbReference type="ARBA" id="ARBA00022989"/>
    </source>
</evidence>
<dbReference type="InterPro" id="IPR050189">
    <property type="entry name" value="MFS_Efflux_Transporters"/>
</dbReference>
<keyword evidence="3 6" id="KW-0812">Transmembrane</keyword>
<feature type="transmembrane region" description="Helical" evidence="6">
    <location>
        <begin position="368"/>
        <end position="391"/>
    </location>
</feature>
<sequence length="403" mass="41417">MKVHGRLGENGTDRNAGALVAAVCVAGPALVALVPMAAAPALVAMARHFGQSADDELFSQIVMTLPAAMLILAAPMAGMLANRIGQRTVLLASLVLYVIGGAGVLLVATQTGLLALRLLLGVAGGGLLTSSLGLIGDHFSGHRREKVLGWATSFSSLLAALALVGGGWLVDRGGWQAPFALYLLGIPTLAVATFAIRNTPPHEEPSAERGTLAGVARVWPYYALLILLTLGMFTPAIQAGFLLSSRGFGSAQTIGTVIAATSVVAMVTAWAFGPLRRRIGLHGFLAIDAASMGLGILVIAVAGSTWQVLAGCCLVGIGAGMSEPATASIIFRKAPPHVHALAMGLIVSALNAGQFLNPLAFDVLRRSGGLTGAFVTFGMLLLGAAMLVAVLRRDDLLERTIKP</sequence>
<feature type="transmembrane region" description="Helical" evidence="6">
    <location>
        <begin position="16"/>
        <end position="37"/>
    </location>
</feature>
<dbReference type="CDD" id="cd17473">
    <property type="entry name" value="MFS_arabinose_efflux_permease_like"/>
    <property type="match status" value="1"/>
</dbReference>
<dbReference type="InterPro" id="IPR011701">
    <property type="entry name" value="MFS"/>
</dbReference>
<feature type="transmembrane region" description="Helical" evidence="6">
    <location>
        <begin position="57"/>
        <end position="77"/>
    </location>
</feature>
<organism evidence="8 9">
    <name type="scientific">Novosphingobium aromaticivorans (strain ATCC 700278 / DSM 12444 / CCUG 56034 / CIP 105152 / NBRC 16084 / F199)</name>
    <dbReference type="NCBI Taxonomy" id="279238"/>
    <lineage>
        <taxon>Bacteria</taxon>
        <taxon>Pseudomonadati</taxon>
        <taxon>Pseudomonadota</taxon>
        <taxon>Alphaproteobacteria</taxon>
        <taxon>Sphingomonadales</taxon>
        <taxon>Sphingomonadaceae</taxon>
        <taxon>Novosphingobium</taxon>
    </lineage>
</organism>
<dbReference type="eggNOG" id="COG2814">
    <property type="taxonomic scope" value="Bacteria"/>
</dbReference>
<evidence type="ECO:0000256" key="2">
    <source>
        <dbReference type="ARBA" id="ARBA00022475"/>
    </source>
</evidence>
<dbReference type="InterPro" id="IPR036259">
    <property type="entry name" value="MFS_trans_sf"/>
</dbReference>
<evidence type="ECO:0000313" key="8">
    <source>
        <dbReference type="EMBL" id="ABP64598.1"/>
    </source>
</evidence>
<protein>
    <submittedName>
        <fullName evidence="8">Major facilitator superfamily MFS_1</fullName>
    </submittedName>
</protein>
<feature type="transmembrane region" description="Helical" evidence="6">
    <location>
        <begin position="175"/>
        <end position="197"/>
    </location>
</feature>
<evidence type="ECO:0000259" key="7">
    <source>
        <dbReference type="PROSITE" id="PS50850"/>
    </source>
</evidence>
<evidence type="ECO:0000256" key="1">
    <source>
        <dbReference type="ARBA" id="ARBA00004651"/>
    </source>
</evidence>
<name>A4XF87_NOVAD</name>
<feature type="domain" description="Major facilitator superfamily (MFS) profile" evidence="7">
    <location>
        <begin position="20"/>
        <end position="396"/>
    </location>
</feature>
<dbReference type="KEGG" id="nar:Saro_3739"/>
<dbReference type="Pfam" id="PF07690">
    <property type="entry name" value="MFS_1"/>
    <property type="match status" value="1"/>
</dbReference>
<accession>A4XF87</accession>